<dbReference type="EMBL" id="LQYT01000133">
    <property type="protein sequence ID" value="KYD08999.1"/>
    <property type="molecule type" value="Genomic_DNA"/>
</dbReference>
<accession>A0A150LAG2</accession>
<gene>
    <name evidence="2" type="ORF">B4135_3910</name>
</gene>
<reference evidence="2 3" key="1">
    <citation type="submission" date="2016-01" db="EMBL/GenBank/DDBJ databases">
        <title>Draft Genome Sequences of Seven Thermophilic Sporeformers Isolated from Foods.</title>
        <authorList>
            <person name="Berendsen E.M."/>
            <person name="Wells-Bennik M.H."/>
            <person name="Krawcyk A.O."/>
            <person name="De Jong A."/>
            <person name="Holsappel S."/>
            <person name="Eijlander R.T."/>
            <person name="Kuipers O.P."/>
        </authorList>
    </citation>
    <scope>NUCLEOTIDE SEQUENCE [LARGE SCALE GENOMIC DNA]</scope>
    <source>
        <strain evidence="2 3">B4135</strain>
    </source>
</reference>
<dbReference type="Proteomes" id="UP000075683">
    <property type="component" value="Unassembled WGS sequence"/>
</dbReference>
<organism evidence="2 3">
    <name type="scientific">Caldibacillus debilis</name>
    <dbReference type="NCBI Taxonomy" id="301148"/>
    <lineage>
        <taxon>Bacteria</taxon>
        <taxon>Bacillati</taxon>
        <taxon>Bacillota</taxon>
        <taxon>Bacilli</taxon>
        <taxon>Bacillales</taxon>
        <taxon>Bacillaceae</taxon>
        <taxon>Caldibacillus</taxon>
    </lineage>
</organism>
<proteinExistence type="predicted"/>
<dbReference type="STRING" id="301148.B4135_3910"/>
<comment type="caution">
    <text evidence="2">The sequence shown here is derived from an EMBL/GenBank/DDBJ whole genome shotgun (WGS) entry which is preliminary data.</text>
</comment>
<evidence type="ECO:0000313" key="2">
    <source>
        <dbReference type="EMBL" id="KYD08999.1"/>
    </source>
</evidence>
<evidence type="ECO:0000313" key="3">
    <source>
        <dbReference type="Proteomes" id="UP000075683"/>
    </source>
</evidence>
<feature type="region of interest" description="Disordered" evidence="1">
    <location>
        <begin position="1"/>
        <end position="26"/>
    </location>
</feature>
<protein>
    <submittedName>
        <fullName evidence="2">Uncharacterized protein</fullName>
    </submittedName>
</protein>
<dbReference type="AlphaFoldDB" id="A0A150LAG2"/>
<evidence type="ECO:0000256" key="1">
    <source>
        <dbReference type="SAM" id="MobiDB-lite"/>
    </source>
</evidence>
<sequence length="68" mass="7338">MPFLPRRLFGHGGRPETVPGPDRQATPYPFPARFSQQGVGSFPETVTAGAGHYRIIIGHSGTRGFPFG</sequence>
<name>A0A150LAG2_9BACI</name>